<organism evidence="7 8">
    <name type="scientific">Klebsormidium nitens</name>
    <name type="common">Green alga</name>
    <name type="synonym">Ulothrix nitens</name>
    <dbReference type="NCBI Taxonomy" id="105231"/>
    <lineage>
        <taxon>Eukaryota</taxon>
        <taxon>Viridiplantae</taxon>
        <taxon>Streptophyta</taxon>
        <taxon>Klebsormidiophyceae</taxon>
        <taxon>Klebsormidiales</taxon>
        <taxon>Klebsormidiaceae</taxon>
        <taxon>Klebsormidium</taxon>
    </lineage>
</organism>
<dbReference type="Gene3D" id="3.20.20.70">
    <property type="entry name" value="Aldolase class I"/>
    <property type="match status" value="1"/>
</dbReference>
<dbReference type="GO" id="GO:0005829">
    <property type="term" value="C:cytosol"/>
    <property type="evidence" value="ECO:0000318"/>
    <property type="project" value="GO_Central"/>
</dbReference>
<gene>
    <name evidence="7" type="ORF">KFL_000170240</name>
</gene>
<dbReference type="InterPro" id="IPR013785">
    <property type="entry name" value="Aldolase_TIM"/>
</dbReference>
<sequence>MVGPAPLDEVIANANKLAQPGKGILASDESTRTVGKRLQSVGLDNTEANRQAFREMLYTTPGIGQYLSGAILFHETLFQSTANGTPFVKVLGEAGILPGIKVDVGLVPIPGTDGETSTLGLDDLTNRSRAYYEQGARFAKWRAVLKIGANLPSSLAIAMNARDLARYASICQQSGLVPIVEPEILIDGDHTLERSAEVAERVFAAVVAALHEHRVCLEGILLKPQMILPGAESPQKASPEEIAAATLRTLRRTIPPAVPGVMFLSGGQSEQEATVNLNTLNSLALQTGGAPWTLSFSFGRALQASPLRIWSGDASKVEEAQEMAVGLARVNAEAVLGKYSGPHPSKLTASLRENFRGWRQGEPR</sequence>
<proteinExistence type="inferred from homology"/>
<evidence type="ECO:0000256" key="6">
    <source>
        <dbReference type="ARBA" id="ARBA00023239"/>
    </source>
</evidence>
<dbReference type="CDD" id="cd00948">
    <property type="entry name" value="FBP_aldolase_I_a"/>
    <property type="match status" value="1"/>
</dbReference>
<protein>
    <recommendedName>
        <fullName evidence="4">fructose-bisphosphate aldolase</fullName>
        <ecNumber evidence="4">4.1.2.13</ecNumber>
    </recommendedName>
</protein>
<dbReference type="NCBIfam" id="NF033379">
    <property type="entry name" value="FrucBisAld_I"/>
    <property type="match status" value="1"/>
</dbReference>
<keyword evidence="6" id="KW-0456">Lyase</keyword>
<dbReference type="GO" id="GO:0004332">
    <property type="term" value="F:fructose-bisphosphate aldolase activity"/>
    <property type="evidence" value="ECO:0000318"/>
    <property type="project" value="GO_Central"/>
</dbReference>
<reference evidence="7 8" key="1">
    <citation type="journal article" date="2014" name="Nat. Commun.">
        <title>Klebsormidium flaccidum genome reveals primary factors for plant terrestrial adaptation.</title>
        <authorList>
            <person name="Hori K."/>
            <person name="Maruyama F."/>
            <person name="Fujisawa T."/>
            <person name="Togashi T."/>
            <person name="Yamamoto N."/>
            <person name="Seo M."/>
            <person name="Sato S."/>
            <person name="Yamada T."/>
            <person name="Mori H."/>
            <person name="Tajima N."/>
            <person name="Moriyama T."/>
            <person name="Ikeuchi M."/>
            <person name="Watanabe M."/>
            <person name="Wada H."/>
            <person name="Kobayashi K."/>
            <person name="Saito M."/>
            <person name="Masuda T."/>
            <person name="Sasaki-Sekimoto Y."/>
            <person name="Mashiguchi K."/>
            <person name="Awai K."/>
            <person name="Shimojima M."/>
            <person name="Masuda S."/>
            <person name="Iwai M."/>
            <person name="Nobusawa T."/>
            <person name="Narise T."/>
            <person name="Kondo S."/>
            <person name="Saito H."/>
            <person name="Sato R."/>
            <person name="Murakawa M."/>
            <person name="Ihara Y."/>
            <person name="Oshima-Yamada Y."/>
            <person name="Ohtaka K."/>
            <person name="Satoh M."/>
            <person name="Sonobe K."/>
            <person name="Ishii M."/>
            <person name="Ohtani R."/>
            <person name="Kanamori-Sato M."/>
            <person name="Honoki R."/>
            <person name="Miyazaki D."/>
            <person name="Mochizuki H."/>
            <person name="Umetsu J."/>
            <person name="Higashi K."/>
            <person name="Shibata D."/>
            <person name="Kamiya Y."/>
            <person name="Sato N."/>
            <person name="Nakamura Y."/>
            <person name="Tabata S."/>
            <person name="Ida S."/>
            <person name="Kurokawa K."/>
            <person name="Ohta H."/>
        </authorList>
    </citation>
    <scope>NUCLEOTIDE SEQUENCE [LARGE SCALE GENOMIC DNA]</scope>
    <source>
        <strain evidence="7 8">NIES-2285</strain>
    </source>
</reference>
<name>A0A1Y1HS79_KLENI</name>
<dbReference type="PANTHER" id="PTHR11627">
    <property type="entry name" value="FRUCTOSE-BISPHOSPHATE ALDOLASE"/>
    <property type="match status" value="1"/>
</dbReference>
<dbReference type="Pfam" id="PF00274">
    <property type="entry name" value="Glycolytic"/>
    <property type="match status" value="1"/>
</dbReference>
<dbReference type="InterPro" id="IPR000741">
    <property type="entry name" value="FBA_I"/>
</dbReference>
<dbReference type="OrthoDB" id="36455at2759"/>
<dbReference type="UniPathway" id="UPA00109">
    <property type="reaction ID" value="UER00183"/>
</dbReference>
<dbReference type="FunFam" id="3.20.20.70:FF:000140">
    <property type="entry name" value="Fructose-bisphosphate aldolase"/>
    <property type="match status" value="1"/>
</dbReference>
<keyword evidence="5" id="KW-0324">Glycolysis</keyword>
<dbReference type="Proteomes" id="UP000054558">
    <property type="component" value="Unassembled WGS sequence"/>
</dbReference>
<evidence type="ECO:0000256" key="5">
    <source>
        <dbReference type="ARBA" id="ARBA00023152"/>
    </source>
</evidence>
<dbReference type="SUPFAM" id="SSF51569">
    <property type="entry name" value="Aldolase"/>
    <property type="match status" value="1"/>
</dbReference>
<comment type="pathway">
    <text evidence="2">Carbohydrate degradation; glycolysis; D-glyceraldehyde 3-phosphate and glycerone phosphate from D-glucose: step 4/4.</text>
</comment>
<evidence type="ECO:0000313" key="7">
    <source>
        <dbReference type="EMBL" id="GAQ78678.1"/>
    </source>
</evidence>
<dbReference type="OMA" id="MFKETLY"/>
<comment type="similarity">
    <text evidence="3">Belongs to the class I fructose-bisphosphate aldolase family.</text>
</comment>
<dbReference type="EMBL" id="DF236966">
    <property type="protein sequence ID" value="GAQ78678.1"/>
    <property type="molecule type" value="Genomic_DNA"/>
</dbReference>
<dbReference type="GO" id="GO:0030388">
    <property type="term" value="P:fructose 1,6-bisphosphate metabolic process"/>
    <property type="evidence" value="ECO:0000318"/>
    <property type="project" value="GO_Central"/>
</dbReference>
<dbReference type="STRING" id="105231.A0A1Y1HS79"/>
<dbReference type="AlphaFoldDB" id="A0A1Y1HS79"/>
<evidence type="ECO:0000256" key="4">
    <source>
        <dbReference type="ARBA" id="ARBA00013068"/>
    </source>
</evidence>
<dbReference type="GO" id="GO:0006096">
    <property type="term" value="P:glycolytic process"/>
    <property type="evidence" value="ECO:0000318"/>
    <property type="project" value="GO_Central"/>
</dbReference>
<evidence type="ECO:0000313" key="8">
    <source>
        <dbReference type="Proteomes" id="UP000054558"/>
    </source>
</evidence>
<evidence type="ECO:0000256" key="3">
    <source>
        <dbReference type="ARBA" id="ARBA00010387"/>
    </source>
</evidence>
<evidence type="ECO:0000256" key="2">
    <source>
        <dbReference type="ARBA" id="ARBA00004714"/>
    </source>
</evidence>
<evidence type="ECO:0000256" key="1">
    <source>
        <dbReference type="ARBA" id="ARBA00000441"/>
    </source>
</evidence>
<keyword evidence="8" id="KW-1185">Reference proteome</keyword>
<accession>A0A1Y1HS79</accession>
<comment type="catalytic activity">
    <reaction evidence="1">
        <text>beta-D-fructose 1,6-bisphosphate = D-glyceraldehyde 3-phosphate + dihydroxyacetone phosphate</text>
        <dbReference type="Rhea" id="RHEA:14729"/>
        <dbReference type="ChEBI" id="CHEBI:32966"/>
        <dbReference type="ChEBI" id="CHEBI:57642"/>
        <dbReference type="ChEBI" id="CHEBI:59776"/>
        <dbReference type="EC" id="4.1.2.13"/>
    </reaction>
</comment>
<dbReference type="EC" id="4.1.2.13" evidence="4"/>